<evidence type="ECO:0000313" key="2">
    <source>
        <dbReference type="EMBL" id="KAA1072411.1"/>
    </source>
</evidence>
<organism evidence="2 3">
    <name type="scientific">Puccinia graminis f. sp. tritici</name>
    <dbReference type="NCBI Taxonomy" id="56615"/>
    <lineage>
        <taxon>Eukaryota</taxon>
        <taxon>Fungi</taxon>
        <taxon>Dikarya</taxon>
        <taxon>Basidiomycota</taxon>
        <taxon>Pucciniomycotina</taxon>
        <taxon>Pucciniomycetes</taxon>
        <taxon>Pucciniales</taxon>
        <taxon>Pucciniaceae</taxon>
        <taxon>Puccinia</taxon>
    </lineage>
</organism>
<keyword evidence="1" id="KW-0732">Signal</keyword>
<feature type="chain" id="PRO_5022876699" evidence="1">
    <location>
        <begin position="22"/>
        <end position="77"/>
    </location>
</feature>
<keyword evidence="3" id="KW-1185">Reference proteome</keyword>
<evidence type="ECO:0000313" key="3">
    <source>
        <dbReference type="Proteomes" id="UP000324748"/>
    </source>
</evidence>
<dbReference type="AlphaFoldDB" id="A0A5B0M793"/>
<sequence length="77" mass="8728">MQSFNLFIVFAVLLINTQVNCGSFVCPIPGQPKDQKDAYCIRRLTRKELHDPANKNATMLSKFAGSRSSLRVILRMQ</sequence>
<name>A0A5B0M793_PUCGR</name>
<proteinExistence type="predicted"/>
<dbReference type="EMBL" id="VSWC01000170">
    <property type="protein sequence ID" value="KAA1072411.1"/>
    <property type="molecule type" value="Genomic_DNA"/>
</dbReference>
<gene>
    <name evidence="2" type="ORF">PGT21_034054</name>
</gene>
<dbReference type="Proteomes" id="UP000324748">
    <property type="component" value="Unassembled WGS sequence"/>
</dbReference>
<evidence type="ECO:0000256" key="1">
    <source>
        <dbReference type="SAM" id="SignalP"/>
    </source>
</evidence>
<accession>A0A5B0M793</accession>
<comment type="caution">
    <text evidence="2">The sequence shown here is derived from an EMBL/GenBank/DDBJ whole genome shotgun (WGS) entry which is preliminary data.</text>
</comment>
<feature type="signal peptide" evidence="1">
    <location>
        <begin position="1"/>
        <end position="21"/>
    </location>
</feature>
<dbReference type="OrthoDB" id="2508336at2759"/>
<protein>
    <submittedName>
        <fullName evidence="2">Uncharacterized protein</fullName>
    </submittedName>
</protein>
<reference evidence="2 3" key="1">
    <citation type="submission" date="2019-05" db="EMBL/GenBank/DDBJ databases">
        <title>Emergence of the Ug99 lineage of the wheat stem rust pathogen through somatic hybridization.</title>
        <authorList>
            <person name="Li F."/>
            <person name="Upadhyaya N.M."/>
            <person name="Sperschneider J."/>
            <person name="Matny O."/>
            <person name="Nguyen-Phuc H."/>
            <person name="Mago R."/>
            <person name="Raley C."/>
            <person name="Miller M.E."/>
            <person name="Silverstein K.A.T."/>
            <person name="Henningsen E."/>
            <person name="Hirsch C.D."/>
            <person name="Visser B."/>
            <person name="Pretorius Z.A."/>
            <person name="Steffenson B.J."/>
            <person name="Schwessinger B."/>
            <person name="Dodds P.N."/>
            <person name="Figueroa M."/>
        </authorList>
    </citation>
    <scope>NUCLEOTIDE SEQUENCE [LARGE SCALE GENOMIC DNA]</scope>
    <source>
        <strain evidence="2">21-0</strain>
    </source>
</reference>